<feature type="region of interest" description="Disordered" evidence="1">
    <location>
        <begin position="274"/>
        <end position="319"/>
    </location>
</feature>
<feature type="compositionally biased region" description="Basic and acidic residues" evidence="1">
    <location>
        <begin position="660"/>
        <end position="672"/>
    </location>
</feature>
<dbReference type="VEuPathDB" id="TriTrypDB:LDHU3_32.3690"/>
<feature type="compositionally biased region" description="Basic and acidic residues" evidence="1">
    <location>
        <begin position="153"/>
        <end position="167"/>
    </location>
</feature>
<reference evidence="3" key="1">
    <citation type="submission" date="2019-02" db="EMBL/GenBank/DDBJ databases">
        <title>FDA dAtabase for Regulatory Grade micrObial Sequences (FDA-ARGOS): Supporting development and validation of Infectious Disease Dx tests.</title>
        <authorList>
            <person name="Duncan R."/>
            <person name="Fisher C."/>
            <person name="Tallon L."/>
            <person name="Sadzewicz L."/>
            <person name="Sengamalay N."/>
            <person name="Ott S."/>
            <person name="Godinez A."/>
            <person name="Nagaraj S."/>
            <person name="Vavikolanu K."/>
            <person name="Nadendla S."/>
            <person name="Aluvathingal J."/>
            <person name="Sichtig H."/>
        </authorList>
    </citation>
    <scope>NUCLEOTIDE SEQUENCE [LARGE SCALE GENOMIC DNA]</scope>
    <source>
        <strain evidence="3">FDAARGOS_361</strain>
    </source>
</reference>
<comment type="caution">
    <text evidence="2">The sequence shown here is derived from an EMBL/GenBank/DDBJ whole genome shotgun (WGS) entry which is preliminary data.</text>
</comment>
<feature type="compositionally biased region" description="Polar residues" evidence="1">
    <location>
        <begin position="339"/>
        <end position="353"/>
    </location>
</feature>
<gene>
    <name evidence="2" type="ORF">CGC21_20990</name>
</gene>
<feature type="compositionally biased region" description="Low complexity" evidence="1">
    <location>
        <begin position="7"/>
        <end position="22"/>
    </location>
</feature>
<sequence length="1103" mass="115488">MKDPSHVTAAPTSPSPHPSAVSGGAPIPWLPLPPSLSAGASAMIASAPSERWAAALQKVPYLRSILEGPTCTVYRPPTVIQLSEATGCSVSKLAGAYSDLPYLQLSPTDDSLEMAAKALVARRPAPDAEEIFWEAEYWEVLRRAKRQAQEEKERLREKKLGQREKRAVMGASNSSVGVPSPKLGGATTLSSMNSPSFATPHSRQGSLGGPYGDCGDGSPAYLHAQTAAQRTAKGLLRRARYNETHNPVQRVLVRTASLLSQNSATQSVIRCRTRPRRDSITSQQTLPGARGFQYPLSSLASEDGRSATSDSFRTPPPHIAYSHQSRELLAASLELELSTSGGPANTDTTTRSGPASAEGAKGDTMTARETAQPHNEGGSPIATRDAARKRPSTAAAAMSPDSSSSLQISSNRCSTNLRRGKVNSFPSVTAPPKSSIMQRNSATCAPLITPTALPALEPSAQQSPPPPPLQGDSGKEQKCDPLLPRSVGAIRKPVEKQPPGAEGGREGRGGGGSSSQPQLLSLSAMPRTSVGQPSAGTSSLTADEQPRFRCTTARPSPDSSNARATSSASSRPSGSAPGTSSQSASGPTVTGDSRKAKNAVAAPSLVVREATATVPTSSIGAPFIAADMKVRRNAGKRLVARADSKPLPLHPNSAHPPSGHRLDGDSAPDKAFRLSSMPPRTATVTAAASPAPPHSSFSSSTAQTTIVPQSASMPVMRAPVPKPLPSTGPAVPPAITVISTAAPSPSSSVTTRRTAAAAPSSCPPTREASLSPCFERAAAAVRAASSPAPEDGADKTLSTTSRVTVAPPTATKPPSAVTKPLRNGEAPLASRQNTTAAASEKDAKGEEAKPPAQVSSTASKADVAPPRPSNHRADEDAAAPKAAAAASACEGSVSNIAKPAWWVAVFPHSEYADAGSYYRGLLCHIQTKSIFLFGDAHRAYLLNWLNNTTFGVSNAWVMPHSPAKVLVMRERLMEELPKYIHEVHGEMQRIESSIEAIIPDIDIVPIAASYMSCATNGANRVRSRAHHCEGDRQPPDEVGRDFAVVIATDAVHCDNEDQFPGRQYAQFSTDQEAQQLAVEHGHKIIDGCLEGELDVSRVMTICD</sequence>
<dbReference type="VEuPathDB" id="TriTrypDB:LdCL_320035000"/>
<feature type="region of interest" description="Disordered" evidence="1">
    <location>
        <begin position="338"/>
        <end position="439"/>
    </location>
</feature>
<feature type="compositionally biased region" description="Low complexity" evidence="1">
    <location>
        <begin position="739"/>
        <end position="766"/>
    </location>
</feature>
<dbReference type="VEuPathDB" id="TriTrypDB:LdBPK_322910.1"/>
<feature type="compositionally biased region" description="Low complexity" evidence="1">
    <location>
        <begin position="803"/>
        <end position="820"/>
    </location>
</feature>
<protein>
    <submittedName>
        <fullName evidence="2">Uncharacterized protein</fullName>
    </submittedName>
</protein>
<feature type="region of interest" description="Disordered" evidence="1">
    <location>
        <begin position="153"/>
        <end position="211"/>
    </location>
</feature>
<feature type="region of interest" description="Disordered" evidence="1">
    <location>
        <begin position="456"/>
        <end position="608"/>
    </location>
</feature>
<proteinExistence type="predicted"/>
<name>A0A504X9G5_LEIDO</name>
<feature type="region of interest" description="Disordered" evidence="1">
    <location>
        <begin position="639"/>
        <end position="881"/>
    </location>
</feature>
<organism evidence="2 3">
    <name type="scientific">Leishmania donovani</name>
    <dbReference type="NCBI Taxonomy" id="5661"/>
    <lineage>
        <taxon>Eukaryota</taxon>
        <taxon>Discoba</taxon>
        <taxon>Euglenozoa</taxon>
        <taxon>Kinetoplastea</taxon>
        <taxon>Metakinetoplastina</taxon>
        <taxon>Trypanosomatida</taxon>
        <taxon>Trypanosomatidae</taxon>
        <taxon>Leishmaniinae</taxon>
        <taxon>Leishmania</taxon>
    </lineage>
</organism>
<feature type="compositionally biased region" description="Polar residues" evidence="1">
    <location>
        <begin position="295"/>
        <end position="312"/>
    </location>
</feature>
<dbReference type="VEuPathDB" id="TriTrypDB:LdCL_320035100"/>
<evidence type="ECO:0000313" key="2">
    <source>
        <dbReference type="EMBL" id="TPP43799.1"/>
    </source>
</evidence>
<feature type="compositionally biased region" description="Low complexity" evidence="1">
    <location>
        <begin position="559"/>
        <end position="581"/>
    </location>
</feature>
<dbReference type="VEuPathDB" id="TriTrypDB:LDHU3_32.3680"/>
<feature type="compositionally biased region" description="Low complexity" evidence="1">
    <location>
        <begin position="392"/>
        <end position="414"/>
    </location>
</feature>
<feature type="compositionally biased region" description="Polar residues" evidence="1">
    <location>
        <begin position="582"/>
        <end position="591"/>
    </location>
</feature>
<dbReference type="EMBL" id="RHLC01000009">
    <property type="protein sequence ID" value="TPP43799.1"/>
    <property type="molecule type" value="Genomic_DNA"/>
</dbReference>
<feature type="compositionally biased region" description="Polar residues" evidence="1">
    <location>
        <begin position="187"/>
        <end position="205"/>
    </location>
</feature>
<feature type="compositionally biased region" description="Low complexity" evidence="1">
    <location>
        <begin position="776"/>
        <end position="789"/>
    </location>
</feature>
<evidence type="ECO:0000256" key="1">
    <source>
        <dbReference type="SAM" id="MobiDB-lite"/>
    </source>
</evidence>
<dbReference type="AlphaFoldDB" id="A0A504X9G5"/>
<feature type="compositionally biased region" description="Low complexity" evidence="1">
    <location>
        <begin position="678"/>
        <end position="705"/>
    </location>
</feature>
<feature type="compositionally biased region" description="Pro residues" evidence="1">
    <location>
        <begin position="720"/>
        <end position="732"/>
    </location>
</feature>
<accession>A0A504X9G5</accession>
<feature type="compositionally biased region" description="Low complexity" evidence="1">
    <location>
        <begin position="514"/>
        <end position="524"/>
    </location>
</feature>
<feature type="region of interest" description="Disordered" evidence="1">
    <location>
        <begin position="1"/>
        <end position="22"/>
    </location>
</feature>
<dbReference type="Proteomes" id="UP000318447">
    <property type="component" value="Unassembled WGS sequence"/>
</dbReference>
<feature type="compositionally biased region" description="Basic and acidic residues" evidence="1">
    <location>
        <begin position="839"/>
        <end position="849"/>
    </location>
</feature>
<feature type="compositionally biased region" description="Polar residues" evidence="1">
    <location>
        <begin position="529"/>
        <end position="542"/>
    </location>
</feature>
<evidence type="ECO:0000313" key="3">
    <source>
        <dbReference type="Proteomes" id="UP000318447"/>
    </source>
</evidence>